<evidence type="ECO:0000313" key="3">
    <source>
        <dbReference type="Proteomes" id="UP000245910"/>
    </source>
</evidence>
<evidence type="ECO:0008006" key="4">
    <source>
        <dbReference type="Google" id="ProtNLM"/>
    </source>
</evidence>
<dbReference type="AlphaFoldDB" id="A0A2L2TYX5"/>
<organism evidence="2 3">
    <name type="scientific">Fusarium venenatum</name>
    <dbReference type="NCBI Taxonomy" id="56646"/>
    <lineage>
        <taxon>Eukaryota</taxon>
        <taxon>Fungi</taxon>
        <taxon>Dikarya</taxon>
        <taxon>Ascomycota</taxon>
        <taxon>Pezizomycotina</taxon>
        <taxon>Sordariomycetes</taxon>
        <taxon>Hypocreomycetidae</taxon>
        <taxon>Hypocreales</taxon>
        <taxon>Nectriaceae</taxon>
        <taxon>Fusarium</taxon>
    </lineage>
</organism>
<reference evidence="2" key="1">
    <citation type="submission" date="2014-10" db="EMBL/GenBank/DDBJ databases">
        <authorList>
            <person name="Seo M.-J."/>
            <person name="Seok Y.J."/>
            <person name="Cha I.-T."/>
        </authorList>
    </citation>
    <scope>NUCLEOTIDE SEQUENCE</scope>
    <source>
        <strain evidence="2">A3/5</strain>
    </source>
</reference>
<dbReference type="GeneID" id="37255621"/>
<name>A0A2L2TYX5_9HYPO</name>
<accession>A0A2L2TYX5</accession>
<dbReference type="RefSeq" id="XP_025591185.1">
    <property type="nucleotide sequence ID" value="XM_025732239.1"/>
</dbReference>
<sequence>MRFALLCSIALGANTAIASVCKPRQSSDTSVVSVEVTTSTAAVPSSPTSTELETTGDTTSATTIATSGVEVTTTTTEFPTSVATSISEHETTTETTTLAEMTTTAAQSLETFQVIAPGHNFQDEHLIGRKSTSQRMGFDLEPSANLPTLTFSIEAETSFAREVEGMYWCIEYGSPYSPGDLRLCDKDNLRNGLWGLLTCEQTDVRGLECSVPARSCGFDMNNGQMACNDLGGDFTQFYLAKNGNLDGLTLALGSKDHPPSSDWYTAVELEVTPARAK</sequence>
<evidence type="ECO:0000313" key="2">
    <source>
        <dbReference type="EMBL" id="CEI67470.1"/>
    </source>
</evidence>
<evidence type="ECO:0000256" key="1">
    <source>
        <dbReference type="SAM" id="SignalP"/>
    </source>
</evidence>
<feature type="chain" id="PRO_5014785561" description="Cyanovirin-N domain-containing protein" evidence="1">
    <location>
        <begin position="19"/>
        <end position="277"/>
    </location>
</feature>
<keyword evidence="1" id="KW-0732">Signal</keyword>
<dbReference type="OrthoDB" id="5100830at2759"/>
<keyword evidence="3" id="KW-1185">Reference proteome</keyword>
<dbReference type="Proteomes" id="UP000245910">
    <property type="component" value="Chromosome I"/>
</dbReference>
<proteinExistence type="predicted"/>
<dbReference type="KEGG" id="fvn:FVRRES_03982"/>
<protein>
    <recommendedName>
        <fullName evidence="4">Cyanovirin-N domain-containing protein</fullName>
    </recommendedName>
</protein>
<feature type="signal peptide" evidence="1">
    <location>
        <begin position="1"/>
        <end position="18"/>
    </location>
</feature>
<dbReference type="EMBL" id="LN649229">
    <property type="protein sequence ID" value="CEI67470.1"/>
    <property type="molecule type" value="Genomic_DNA"/>
</dbReference>